<dbReference type="EMBL" id="CAJOBH010003333">
    <property type="protein sequence ID" value="CAF3947987.1"/>
    <property type="molecule type" value="Genomic_DNA"/>
</dbReference>
<dbReference type="Proteomes" id="UP000681720">
    <property type="component" value="Unassembled WGS sequence"/>
</dbReference>
<dbReference type="EMBL" id="CAJNRF010000526">
    <property type="protein sequence ID" value="CAF1965921.1"/>
    <property type="molecule type" value="Genomic_DNA"/>
</dbReference>
<dbReference type="Proteomes" id="UP000663824">
    <property type="component" value="Unassembled WGS sequence"/>
</dbReference>
<dbReference type="EMBL" id="CAJOBI010001074">
    <property type="protein sequence ID" value="CAF3861740.1"/>
    <property type="molecule type" value="Genomic_DNA"/>
</dbReference>
<dbReference type="AlphaFoldDB" id="A0A816M8Z8"/>
<reference evidence="4" key="1">
    <citation type="submission" date="2021-02" db="EMBL/GenBank/DDBJ databases">
        <authorList>
            <person name="Nowell W R."/>
        </authorList>
    </citation>
    <scope>NUCLEOTIDE SEQUENCE</scope>
</reference>
<protein>
    <submittedName>
        <fullName evidence="4">Uncharacterized protein</fullName>
    </submittedName>
</protein>
<evidence type="ECO:0000313" key="10">
    <source>
        <dbReference type="Proteomes" id="UP000663856"/>
    </source>
</evidence>
<sequence length="467" mass="53478">MKTQMKTNTARDESIRLSKATVLPKLKQQSNKKLVNNNQSELLKSLSQEDLLVPDSNDIIKKWLSVKPEPNKRVKFANSIEDKDEKTSQLTTNETNSLSDINQYVHALNLAPVNSPQSENNSKHELLDNDGTHSPTISKVNLHRTAIGRALSVSTVTSSSLATRSYGSSVLPVVPSIYHRAPSIDNSASITSSSTVKYRLLNLWLLDLNASLSECDQKKFDDIREQVPDEFEQLLPALLKLGVLTWPKKIFDQNEQLTVQEMKLREDLILIMEKDKQNLKRQHHLQHLYGSVVPFDNVLHRDSSLRECLSFQGQLSLIEAYRDEIEKLLTKKIQHWISIPSKSSQTSFLDETSSLYRSSISSNTWRAKAKFLQTISSRKTRLNKNADPPMPDESFSLIAPDKIDYQWKSKLLAKVIEQGMDILDQVIQLPRSNLSNQYDDIDLKGQEIARKYKRWLYLWTTLYTEEQ</sequence>
<dbReference type="Proteomes" id="UP000676336">
    <property type="component" value="Unassembled WGS sequence"/>
</dbReference>
<evidence type="ECO:0000313" key="8">
    <source>
        <dbReference type="EMBL" id="CAF3861740.1"/>
    </source>
</evidence>
<dbReference type="Proteomes" id="UP000681967">
    <property type="component" value="Unassembled WGS sequence"/>
</dbReference>
<dbReference type="Proteomes" id="UP000663855">
    <property type="component" value="Unassembled WGS sequence"/>
</dbReference>
<evidence type="ECO:0000313" key="4">
    <source>
        <dbReference type="EMBL" id="CAF1965921.1"/>
    </source>
</evidence>
<dbReference type="EMBL" id="CAJNRG010004963">
    <property type="protein sequence ID" value="CAF2071265.1"/>
    <property type="molecule type" value="Genomic_DNA"/>
</dbReference>
<evidence type="ECO:0000313" key="2">
    <source>
        <dbReference type="EMBL" id="CAF1446768.1"/>
    </source>
</evidence>
<gene>
    <name evidence="9" type="ORF">BYL167_LOCUS10869</name>
    <name evidence="3" type="ORF">CJN711_LOCUS33864</name>
    <name evidence="7" type="ORF">GIL414_LOCUS817</name>
    <name evidence="2" type="ORF">KQP761_LOCUS11791</name>
    <name evidence="6" type="ORF">MBJ925_LOCUS25239</name>
    <name evidence="8" type="ORF">SMN809_LOCUS4581</name>
    <name evidence="4" type="ORF">WKI299_LOCUS3082</name>
    <name evidence="5" type="ORF">XDN619_LOCUS12621</name>
</gene>
<evidence type="ECO:0000256" key="1">
    <source>
        <dbReference type="SAM" id="MobiDB-lite"/>
    </source>
</evidence>
<feature type="region of interest" description="Disordered" evidence="1">
    <location>
        <begin position="113"/>
        <end position="135"/>
    </location>
</feature>
<feature type="compositionally biased region" description="Basic and acidic residues" evidence="1">
    <location>
        <begin position="121"/>
        <end position="131"/>
    </location>
</feature>
<evidence type="ECO:0000313" key="5">
    <source>
        <dbReference type="EMBL" id="CAF2071265.1"/>
    </source>
</evidence>
<dbReference type="EMBL" id="CAJOBJ010000112">
    <property type="protein sequence ID" value="CAF3796031.1"/>
    <property type="molecule type" value="Genomic_DNA"/>
</dbReference>
<dbReference type="EMBL" id="CAJNOV010016385">
    <property type="protein sequence ID" value="CAF1589464.1"/>
    <property type="molecule type" value="Genomic_DNA"/>
</dbReference>
<evidence type="ECO:0000313" key="6">
    <source>
        <dbReference type="EMBL" id="CAF2117383.1"/>
    </source>
</evidence>
<dbReference type="OrthoDB" id="9992919at2759"/>
<evidence type="ECO:0000313" key="7">
    <source>
        <dbReference type="EMBL" id="CAF3796031.1"/>
    </source>
</evidence>
<accession>A0A816M8Z8</accession>
<comment type="caution">
    <text evidence="4">The sequence shown here is derived from an EMBL/GenBank/DDBJ whole genome shotgun (WGS) entry which is preliminary data.</text>
</comment>
<organism evidence="4 10">
    <name type="scientific">Rotaria magnacalcarata</name>
    <dbReference type="NCBI Taxonomy" id="392030"/>
    <lineage>
        <taxon>Eukaryota</taxon>
        <taxon>Metazoa</taxon>
        <taxon>Spiralia</taxon>
        <taxon>Gnathifera</taxon>
        <taxon>Rotifera</taxon>
        <taxon>Eurotatoria</taxon>
        <taxon>Bdelloidea</taxon>
        <taxon>Philodinida</taxon>
        <taxon>Philodinidae</taxon>
        <taxon>Rotaria</taxon>
    </lineage>
</organism>
<name>A0A816M8Z8_9BILA</name>
<evidence type="ECO:0000313" key="9">
    <source>
        <dbReference type="EMBL" id="CAF3947987.1"/>
    </source>
</evidence>
<dbReference type="EMBL" id="CAJNOW010005321">
    <property type="protein sequence ID" value="CAF1446768.1"/>
    <property type="molecule type" value="Genomic_DNA"/>
</dbReference>
<evidence type="ECO:0000313" key="3">
    <source>
        <dbReference type="EMBL" id="CAF1589464.1"/>
    </source>
</evidence>
<dbReference type="Proteomes" id="UP000663834">
    <property type="component" value="Unassembled WGS sequence"/>
</dbReference>
<proteinExistence type="predicted"/>
<dbReference type="Proteomes" id="UP000663856">
    <property type="component" value="Unassembled WGS sequence"/>
</dbReference>
<dbReference type="EMBL" id="CAJNRE010013223">
    <property type="protein sequence ID" value="CAF2117383.1"/>
    <property type="molecule type" value="Genomic_DNA"/>
</dbReference>
<dbReference type="Proteomes" id="UP000663887">
    <property type="component" value="Unassembled WGS sequence"/>
</dbReference>